<evidence type="ECO:0000313" key="10">
    <source>
        <dbReference type="Proteomes" id="UP000002279"/>
    </source>
</evidence>
<dbReference type="GO" id="GO:0008201">
    <property type="term" value="F:heparin binding"/>
    <property type="evidence" value="ECO:0000318"/>
    <property type="project" value="GO_Central"/>
</dbReference>
<dbReference type="Bgee" id="ENSOANG00000036894">
    <property type="expression patterns" value="Expressed in testis and 1 other cell type or tissue"/>
</dbReference>
<dbReference type="PROSITE" id="PS51092">
    <property type="entry name" value="FN2_2"/>
    <property type="match status" value="4"/>
</dbReference>
<comment type="subcellular location">
    <subcellularLocation>
        <location evidence="1">Secreted</location>
    </subcellularLocation>
</comment>
<evidence type="ECO:0000256" key="5">
    <source>
        <dbReference type="ARBA" id="ARBA00023157"/>
    </source>
</evidence>
<dbReference type="Pfam" id="PF00040">
    <property type="entry name" value="fn2"/>
    <property type="match status" value="4"/>
</dbReference>
<feature type="domain" description="Fibronectin type-II" evidence="8">
    <location>
        <begin position="160"/>
        <end position="208"/>
    </location>
</feature>
<dbReference type="SUPFAM" id="SSF57440">
    <property type="entry name" value="Kringle-like"/>
    <property type="match status" value="4"/>
</dbReference>
<organism evidence="9 10">
    <name type="scientific">Ornithorhynchus anatinus</name>
    <name type="common">Duckbill platypus</name>
    <dbReference type="NCBI Taxonomy" id="9258"/>
    <lineage>
        <taxon>Eukaryota</taxon>
        <taxon>Metazoa</taxon>
        <taxon>Chordata</taxon>
        <taxon>Craniata</taxon>
        <taxon>Vertebrata</taxon>
        <taxon>Euteleostomi</taxon>
        <taxon>Mammalia</taxon>
        <taxon>Monotremata</taxon>
        <taxon>Ornithorhynchidae</taxon>
        <taxon>Ornithorhynchus</taxon>
    </lineage>
</organism>
<evidence type="ECO:0000256" key="7">
    <source>
        <dbReference type="SAM" id="MobiDB-lite"/>
    </source>
</evidence>
<keyword evidence="4" id="KW-0677">Repeat</keyword>
<dbReference type="InterPro" id="IPR051666">
    <property type="entry name" value="SP_Capacitation_Regulator"/>
</dbReference>
<reference evidence="9 10" key="1">
    <citation type="journal article" date="2008" name="Nature">
        <title>Genome analysis of the platypus reveals unique signatures of evolution.</title>
        <authorList>
            <person name="Warren W.C."/>
            <person name="Hillier L.W."/>
            <person name="Marshall Graves J.A."/>
            <person name="Birney E."/>
            <person name="Ponting C.P."/>
            <person name="Grutzner F."/>
            <person name="Belov K."/>
            <person name="Miller W."/>
            <person name="Clarke L."/>
            <person name="Chinwalla A.T."/>
            <person name="Yang S.P."/>
            <person name="Heger A."/>
            <person name="Locke D.P."/>
            <person name="Miethke P."/>
            <person name="Waters P.D."/>
            <person name="Veyrunes F."/>
            <person name="Fulton L."/>
            <person name="Fulton B."/>
            <person name="Graves T."/>
            <person name="Wallis J."/>
            <person name="Puente X.S."/>
            <person name="Lopez-Otin C."/>
            <person name="Ordonez G.R."/>
            <person name="Eichler E.E."/>
            <person name="Chen L."/>
            <person name="Cheng Z."/>
            <person name="Deakin J.E."/>
            <person name="Alsop A."/>
            <person name="Thompson K."/>
            <person name="Kirby P."/>
            <person name="Papenfuss A.T."/>
            <person name="Wakefield M.J."/>
            <person name="Olender T."/>
            <person name="Lancet D."/>
            <person name="Huttley G.A."/>
            <person name="Smit A.F."/>
            <person name="Pask A."/>
            <person name="Temple-Smith P."/>
            <person name="Batzer M.A."/>
            <person name="Walker J.A."/>
            <person name="Konkel M.K."/>
            <person name="Harris R.S."/>
            <person name="Whittington C.M."/>
            <person name="Wong E.S."/>
            <person name="Gemmell N.J."/>
            <person name="Buschiazzo E."/>
            <person name="Vargas Jentzsch I.M."/>
            <person name="Merkel A."/>
            <person name="Schmitz J."/>
            <person name="Zemann A."/>
            <person name="Churakov G."/>
            <person name="Kriegs J.O."/>
            <person name="Brosius J."/>
            <person name="Murchison E.P."/>
            <person name="Sachidanandam R."/>
            <person name="Smith C."/>
            <person name="Hannon G.J."/>
            <person name="Tsend-Ayush E."/>
            <person name="McMillan D."/>
            <person name="Attenborough R."/>
            <person name="Rens W."/>
            <person name="Ferguson-Smith M."/>
            <person name="Lefevre C.M."/>
            <person name="Sharp J.A."/>
            <person name="Nicholas K.R."/>
            <person name="Ray D.A."/>
            <person name="Kube M."/>
            <person name="Reinhardt R."/>
            <person name="Pringle T.H."/>
            <person name="Taylor J."/>
            <person name="Jones R.C."/>
            <person name="Nixon B."/>
            <person name="Dacheux J.L."/>
            <person name="Niwa H."/>
            <person name="Sekita Y."/>
            <person name="Huang X."/>
            <person name="Stark A."/>
            <person name="Kheradpour P."/>
            <person name="Kellis M."/>
            <person name="Flicek P."/>
            <person name="Chen Y."/>
            <person name="Webber C."/>
            <person name="Hardison R."/>
            <person name="Nelson J."/>
            <person name="Hallsworth-Pepin K."/>
            <person name="Delehaunty K."/>
            <person name="Markovic C."/>
            <person name="Minx P."/>
            <person name="Feng Y."/>
            <person name="Kremitzki C."/>
            <person name="Mitreva M."/>
            <person name="Glasscock J."/>
            <person name="Wylie T."/>
            <person name="Wohldmann P."/>
            <person name="Thiru P."/>
            <person name="Nhan M.N."/>
            <person name="Pohl C.S."/>
            <person name="Smith S.M."/>
            <person name="Hou S."/>
            <person name="Nefedov M."/>
            <person name="de Jong P.J."/>
            <person name="Renfree M.B."/>
            <person name="Mardis E.R."/>
            <person name="Wilson R.K."/>
        </authorList>
    </citation>
    <scope>NUCLEOTIDE SEQUENCE [LARGE SCALE GENOMIC DNA]</scope>
    <source>
        <strain evidence="9 10">Glennie</strain>
    </source>
</reference>
<dbReference type="CDD" id="cd00062">
    <property type="entry name" value="FN2"/>
    <property type="match status" value="3"/>
</dbReference>
<proteinExistence type="inferred from homology"/>
<dbReference type="PANTHER" id="PTHR22918:SF1">
    <property type="entry name" value="FIBRONECTIN TYPE-II DOMAIN-CONTAINING PROTEIN"/>
    <property type="match status" value="1"/>
</dbReference>
<evidence type="ECO:0000256" key="1">
    <source>
        <dbReference type="ARBA" id="ARBA00004613"/>
    </source>
</evidence>
<dbReference type="PROSITE" id="PS00023">
    <property type="entry name" value="FN2_1"/>
    <property type="match status" value="2"/>
</dbReference>
<feature type="compositionally biased region" description="Basic and acidic residues" evidence="7">
    <location>
        <begin position="228"/>
        <end position="238"/>
    </location>
</feature>
<dbReference type="PRINTS" id="PR00013">
    <property type="entry name" value="FNTYPEII"/>
</dbReference>
<reference evidence="9" key="2">
    <citation type="submission" date="2025-08" db="UniProtKB">
        <authorList>
            <consortium name="Ensembl"/>
        </authorList>
    </citation>
    <scope>IDENTIFICATION</scope>
    <source>
        <strain evidence="9">Glennie</strain>
    </source>
</reference>
<dbReference type="OMA" id="FAYLERM"/>
<keyword evidence="5 6" id="KW-1015">Disulfide bond</keyword>
<dbReference type="GeneTree" id="ENSGT00940000162766"/>
<protein>
    <recommendedName>
        <fullName evidence="8">Fibronectin type-II domain-containing protein</fullName>
    </recommendedName>
</protein>
<dbReference type="GO" id="GO:0009986">
    <property type="term" value="C:cell surface"/>
    <property type="evidence" value="ECO:0000318"/>
    <property type="project" value="GO_Central"/>
</dbReference>
<evidence type="ECO:0000256" key="6">
    <source>
        <dbReference type="PROSITE-ProRule" id="PRU00479"/>
    </source>
</evidence>
<dbReference type="AlphaFoldDB" id="A0A6I8NY46"/>
<evidence type="ECO:0000256" key="3">
    <source>
        <dbReference type="ARBA" id="ARBA00022525"/>
    </source>
</evidence>
<feature type="disulfide bond" evidence="6">
    <location>
        <begin position="179"/>
        <end position="206"/>
    </location>
</feature>
<dbReference type="SMART" id="SM00059">
    <property type="entry name" value="FN2"/>
    <property type="match status" value="4"/>
</dbReference>
<sequence>INHFTNSGGKSCVIPFQYQGKTYHSCTNQNSPASYWCSTTEDYGRDGLWSYCADTAPCVFPFTYRNGTHHSCTTAGEEGGRPWCSTTDNYPRDRKWTYCQLSGAGSNSRPCSFPFTYKDKIHTSCTSEDTPGQSWCATAPKFQGDATWKYWSDTNPSSRVPGRPCVFPFAYLERMRYGCVLEDNKPREAWCATTENYDRDQLWSFCPDTSNGEARGEAGGGPAGGVVRDGRERAALGP</sequence>
<keyword evidence="10" id="KW-1185">Reference proteome</keyword>
<feature type="domain" description="Fibronectin type-II" evidence="8">
    <location>
        <begin position="106"/>
        <end position="153"/>
    </location>
</feature>
<feature type="domain" description="Fibronectin type-II" evidence="8">
    <location>
        <begin position="53"/>
        <end position="101"/>
    </location>
</feature>
<dbReference type="Proteomes" id="UP000002279">
    <property type="component" value="Chromosome 10"/>
</dbReference>
<feature type="disulfide bond" evidence="6">
    <location>
        <begin position="165"/>
        <end position="191"/>
    </location>
</feature>
<dbReference type="InterPro" id="IPR000562">
    <property type="entry name" value="FN_type2_dom"/>
</dbReference>
<dbReference type="PANTHER" id="PTHR22918">
    <property type="entry name" value="SEMINAL PLASMA PROTEIN"/>
    <property type="match status" value="1"/>
</dbReference>
<name>A0A6I8NY46_ORNAN</name>
<comment type="caution">
    <text evidence="6">Lacks conserved residue(s) required for the propagation of feature annotation.</text>
</comment>
<evidence type="ECO:0000259" key="8">
    <source>
        <dbReference type="PROSITE" id="PS51092"/>
    </source>
</evidence>
<feature type="disulfide bond" evidence="6">
    <location>
        <begin position="58"/>
        <end position="84"/>
    </location>
</feature>
<reference evidence="9" key="3">
    <citation type="submission" date="2025-09" db="UniProtKB">
        <authorList>
            <consortium name="Ensembl"/>
        </authorList>
    </citation>
    <scope>IDENTIFICATION</scope>
    <source>
        <strain evidence="9">Glennie</strain>
    </source>
</reference>
<dbReference type="InterPro" id="IPR036943">
    <property type="entry name" value="FN_type2_sf"/>
</dbReference>
<dbReference type="Gene3D" id="2.10.10.10">
    <property type="entry name" value="Fibronectin, type II, collagen-binding"/>
    <property type="match status" value="4"/>
</dbReference>
<dbReference type="GO" id="GO:0005576">
    <property type="term" value="C:extracellular region"/>
    <property type="evidence" value="ECO:0007669"/>
    <property type="project" value="UniProtKB-SubCell"/>
</dbReference>
<feature type="disulfide bond" evidence="6">
    <location>
        <begin position="72"/>
        <end position="99"/>
    </location>
</feature>
<evidence type="ECO:0000313" key="9">
    <source>
        <dbReference type="Ensembl" id="ENSOANP00000046300.1"/>
    </source>
</evidence>
<dbReference type="FunCoup" id="A0A6I8NY46">
    <property type="interactions" value="1"/>
</dbReference>
<dbReference type="GO" id="GO:0048240">
    <property type="term" value="P:sperm capacitation"/>
    <property type="evidence" value="ECO:0000318"/>
    <property type="project" value="GO_Central"/>
</dbReference>
<feature type="region of interest" description="Disordered" evidence="7">
    <location>
        <begin position="210"/>
        <end position="238"/>
    </location>
</feature>
<dbReference type="InterPro" id="IPR013806">
    <property type="entry name" value="Kringle-like"/>
</dbReference>
<dbReference type="FunFam" id="2.10.10.10:FF:000003">
    <property type="entry name" value="binder of sperm protein homolog 1"/>
    <property type="match status" value="1"/>
</dbReference>
<accession>A0A6I8NY46</accession>
<evidence type="ECO:0000256" key="4">
    <source>
        <dbReference type="ARBA" id="ARBA00022737"/>
    </source>
</evidence>
<comment type="similarity">
    <text evidence="2">Belongs to the seminal plasma protein family.</text>
</comment>
<dbReference type="Ensembl" id="ENSOANT00000061393.1">
    <property type="protein sequence ID" value="ENSOANP00000046300.1"/>
    <property type="gene ID" value="ENSOANG00000036894.1"/>
</dbReference>
<evidence type="ECO:0000256" key="2">
    <source>
        <dbReference type="ARBA" id="ARBA00010011"/>
    </source>
</evidence>
<dbReference type="InParanoid" id="A0A6I8NY46"/>
<keyword evidence="3" id="KW-0964">Secreted</keyword>
<feature type="domain" description="Fibronectin type-II" evidence="8">
    <location>
        <begin position="7"/>
        <end position="54"/>
    </location>
</feature>